<dbReference type="Gene3D" id="2.60.40.1120">
    <property type="entry name" value="Carboxypeptidase-like, regulatory domain"/>
    <property type="match status" value="1"/>
</dbReference>
<dbReference type="Gene3D" id="2.130.10.10">
    <property type="entry name" value="YVTN repeat-like/Quinoprotein amine dehydrogenase"/>
    <property type="match status" value="2"/>
</dbReference>
<dbReference type="InterPro" id="IPR013784">
    <property type="entry name" value="Carb-bd-like_fold"/>
</dbReference>
<feature type="chain" id="PRO_5013155280" evidence="1">
    <location>
        <begin position="28"/>
        <end position="555"/>
    </location>
</feature>
<dbReference type="GO" id="GO:0030246">
    <property type="term" value="F:carbohydrate binding"/>
    <property type="evidence" value="ECO:0007669"/>
    <property type="project" value="InterPro"/>
</dbReference>
<dbReference type="RefSeq" id="WP_172842439.1">
    <property type="nucleotide sequence ID" value="NZ_LT670817.1"/>
</dbReference>
<dbReference type="PANTHER" id="PTHR40274:SF3">
    <property type="entry name" value="VIRGINIAMYCIN B LYASE"/>
    <property type="match status" value="1"/>
</dbReference>
<dbReference type="InterPro" id="IPR051344">
    <property type="entry name" value="Vgb"/>
</dbReference>
<dbReference type="AlphaFoldDB" id="A0A1M5GK35"/>
<sequence length="555" mass="61522">MPRRSMVTSVSFLVFAALLAGTGHLEAQTGSALSGKVTAGQDTLEGVLVSAKKDGSNITVTVVSDKDGRYSFPAARLEPGQYSLRIRAAGYDLANSDPVSVAADKTATADLTLRKTEDLAAQLSNAEWLASMPGTDAQKGQLLNCVGCHKLERPLRSSYSADDFMTIILPRMQGYVNQSIPAHPQLRRAERLMEERGDQRVQVYRGTAEFLASINLSSHPQWNFELKTLPRPTGAATRVIYTEYDLPRETISPHDVIVDASGMVWYSSFGEQNLGRLDPKTGKVTEFPIEEHKPGFPTGSLGLRSDRDGNLWLGNMYQATIVKFDRKTETFKFWPLQGEGNIDAAQINMVSPQSSGVDGKVWTQNNGFAGVHRLDIATGAIETWEPFRKVPGPHNIYDVIPDSKNNAFFTDFRQRHIGRIDARSGEIKLFATPTPDSAPRRGTMDAQDRLWFGEYRGDRIGMFDTRTEQFKEWPVSPKWSAPYDVITDRNGEAWTGSMLSDQVTRLNPATGESINYLLPRNTNIRRVFVDNSTTPVTFWAGSNHGASIVKVEPLE</sequence>
<feature type="signal peptide" evidence="1">
    <location>
        <begin position="1"/>
        <end position="27"/>
    </location>
</feature>
<organism evidence="2 3">
    <name type="scientific">Bradyrhizobium erythrophlei</name>
    <dbReference type="NCBI Taxonomy" id="1437360"/>
    <lineage>
        <taxon>Bacteria</taxon>
        <taxon>Pseudomonadati</taxon>
        <taxon>Pseudomonadota</taxon>
        <taxon>Alphaproteobacteria</taxon>
        <taxon>Hyphomicrobiales</taxon>
        <taxon>Nitrobacteraceae</taxon>
        <taxon>Bradyrhizobium</taxon>
    </lineage>
</organism>
<dbReference type="SUPFAM" id="SSF49452">
    <property type="entry name" value="Starch-binding domain-like"/>
    <property type="match status" value="1"/>
</dbReference>
<dbReference type="SUPFAM" id="SSF63829">
    <property type="entry name" value="Calcium-dependent phosphotriesterase"/>
    <property type="match status" value="1"/>
</dbReference>
<dbReference type="Proteomes" id="UP000189796">
    <property type="component" value="Chromosome I"/>
</dbReference>
<dbReference type="PANTHER" id="PTHR40274">
    <property type="entry name" value="VIRGINIAMYCIN B LYASE"/>
    <property type="match status" value="1"/>
</dbReference>
<evidence type="ECO:0000313" key="2">
    <source>
        <dbReference type="EMBL" id="SHG04068.1"/>
    </source>
</evidence>
<dbReference type="InterPro" id="IPR015943">
    <property type="entry name" value="WD40/YVTN_repeat-like_dom_sf"/>
</dbReference>
<keyword evidence="1" id="KW-0732">Signal</keyword>
<dbReference type="GO" id="GO:0016829">
    <property type="term" value="F:lyase activity"/>
    <property type="evidence" value="ECO:0007669"/>
    <property type="project" value="UniProtKB-KW"/>
</dbReference>
<evidence type="ECO:0000256" key="1">
    <source>
        <dbReference type="SAM" id="SignalP"/>
    </source>
</evidence>
<evidence type="ECO:0000313" key="3">
    <source>
        <dbReference type="Proteomes" id="UP000189796"/>
    </source>
</evidence>
<reference evidence="2 3" key="1">
    <citation type="submission" date="2016-11" db="EMBL/GenBank/DDBJ databases">
        <authorList>
            <person name="Jaros S."/>
            <person name="Januszkiewicz K."/>
            <person name="Wedrychowicz H."/>
        </authorList>
    </citation>
    <scope>NUCLEOTIDE SEQUENCE [LARGE SCALE GENOMIC DNA]</scope>
    <source>
        <strain evidence="2 3">GAS138</strain>
    </source>
</reference>
<name>A0A1M5GK35_9BRAD</name>
<dbReference type="EMBL" id="LT670817">
    <property type="protein sequence ID" value="SHG04068.1"/>
    <property type="molecule type" value="Genomic_DNA"/>
</dbReference>
<proteinExistence type="predicted"/>
<accession>A0A1M5GK35</accession>
<keyword evidence="2" id="KW-0456">Lyase</keyword>
<protein>
    <submittedName>
        <fullName evidence="2">Streptogramin lyase</fullName>
    </submittedName>
</protein>
<dbReference type="Pfam" id="PF13620">
    <property type="entry name" value="CarboxypepD_reg"/>
    <property type="match status" value="1"/>
</dbReference>
<dbReference type="Pfam" id="PF24684">
    <property type="entry name" value="Vgb_lyase"/>
    <property type="match status" value="1"/>
</dbReference>
<gene>
    <name evidence="2" type="ORF">SAMN05443248_0069</name>
</gene>